<evidence type="ECO:0000256" key="14">
    <source>
        <dbReference type="PIRSR" id="PIRSR605511-1"/>
    </source>
</evidence>
<keyword evidence="9" id="KW-0963">Cytoplasm</keyword>
<keyword evidence="16" id="KW-0472">Membrane</keyword>
<evidence type="ECO:0000256" key="6">
    <source>
        <dbReference type="ARBA" id="ARBA00008853"/>
    </source>
</evidence>
<evidence type="ECO:0000256" key="13">
    <source>
        <dbReference type="ARBA" id="ARBA00032464"/>
    </source>
</evidence>
<dbReference type="GO" id="GO:0005737">
    <property type="term" value="C:cytoplasm"/>
    <property type="evidence" value="ECO:0007669"/>
    <property type="project" value="UniProtKB-SubCell"/>
</dbReference>
<dbReference type="EC" id="3.1.1.17" evidence="7"/>
<organism evidence="18 19">
    <name type="scientific">Nematostella vectensis</name>
    <name type="common">Starlet sea anemone</name>
    <dbReference type="NCBI Taxonomy" id="45351"/>
    <lineage>
        <taxon>Eukaryota</taxon>
        <taxon>Metazoa</taxon>
        <taxon>Cnidaria</taxon>
        <taxon>Anthozoa</taxon>
        <taxon>Hexacorallia</taxon>
        <taxon>Actiniaria</taxon>
        <taxon>Edwardsiidae</taxon>
        <taxon>Nematostella</taxon>
    </lineage>
</organism>
<dbReference type="eggNOG" id="KOG4499">
    <property type="taxonomic scope" value="Eukaryota"/>
</dbReference>
<comment type="cofactor">
    <cofactor evidence="3">
        <name>Mn(2+)</name>
        <dbReference type="ChEBI" id="CHEBI:29035"/>
    </cofactor>
</comment>
<dbReference type="PhylomeDB" id="A7RY47"/>
<keyword evidence="16" id="KW-0812">Transmembrane</keyword>
<evidence type="ECO:0000256" key="15">
    <source>
        <dbReference type="PIRSR" id="PIRSR605511-2"/>
    </source>
</evidence>
<dbReference type="PANTHER" id="PTHR10907:SF47">
    <property type="entry name" value="REGUCALCIN"/>
    <property type="match status" value="1"/>
</dbReference>
<sequence length="296" mass="32450">MAEISVLEGCFAQLGEAPHWDEQSSKLVYVDILGKSVHLYDAATGKHASISRKLRAHRNFGDHSGALLIATKYVIVFLLFVISYVSLLLAEDKPNNRFNDGKCDPAGRFWAGNMGPEPRATEVVPEQGSLFCLHADGAVTKHDSKITISNGLGWSPDNKTMYFIDSIPARCVYAYDFDMPTGSISNRRIAVQVDPLYGVPDGMSVDSDGMLWVAMYNGGKVVRYDPSNGKELSVIEFPVSKTTSCCWMGPDYDQLIVTSERCRLSQEEKDAQPLAGSVFRVKNLGAKGLPSIPFNG</sequence>
<feature type="binding site" evidence="15">
    <location>
        <position position="117"/>
    </location>
    <ligand>
        <name>substrate</name>
    </ligand>
</feature>
<comment type="subcellular location">
    <subcellularLocation>
        <location evidence="5">Cytoplasm</location>
    </subcellularLocation>
</comment>
<feature type="binding site" evidence="15">
    <location>
        <position position="16"/>
    </location>
    <ligand>
        <name>a divalent metal cation</name>
        <dbReference type="ChEBI" id="CHEBI:60240"/>
    </ligand>
</feature>
<evidence type="ECO:0000256" key="2">
    <source>
        <dbReference type="ARBA" id="ARBA00001913"/>
    </source>
</evidence>
<dbReference type="OMA" id="FLNWNSH"/>
<dbReference type="GO" id="GO:0005509">
    <property type="term" value="F:calcium ion binding"/>
    <property type="evidence" value="ECO:0000318"/>
    <property type="project" value="GO_Central"/>
</dbReference>
<evidence type="ECO:0000313" key="18">
    <source>
        <dbReference type="EMBL" id="EDO43634.1"/>
    </source>
</evidence>
<feature type="domain" description="SMP-30/Gluconolactonase/LRE-like region" evidence="17">
    <location>
        <begin position="14"/>
        <end position="260"/>
    </location>
</feature>
<evidence type="ECO:0000256" key="4">
    <source>
        <dbReference type="ARBA" id="ARBA00001946"/>
    </source>
</evidence>
<dbReference type="InterPro" id="IPR011042">
    <property type="entry name" value="6-blade_b-propeller_TolB-like"/>
</dbReference>
<comment type="cofactor">
    <cofactor evidence="2">
        <name>Ca(2+)</name>
        <dbReference type="ChEBI" id="CHEBI:29108"/>
    </cofactor>
</comment>
<dbReference type="PRINTS" id="PR01791">
    <property type="entry name" value="REGUCALCIN"/>
</dbReference>
<feature type="binding site" evidence="15">
    <location>
        <position position="201"/>
    </location>
    <ligand>
        <name>a divalent metal cation</name>
        <dbReference type="ChEBI" id="CHEBI:60240"/>
    </ligand>
</feature>
<evidence type="ECO:0000256" key="16">
    <source>
        <dbReference type="SAM" id="Phobius"/>
    </source>
</evidence>
<evidence type="ECO:0000256" key="3">
    <source>
        <dbReference type="ARBA" id="ARBA00001936"/>
    </source>
</evidence>
<feature type="binding site" evidence="15">
    <location>
        <position position="99"/>
    </location>
    <ligand>
        <name>substrate</name>
    </ligand>
</feature>
<dbReference type="InParanoid" id="A7RY47"/>
<comment type="cofactor">
    <cofactor evidence="15">
        <name>Zn(2+)</name>
        <dbReference type="ChEBI" id="CHEBI:29105"/>
    </cofactor>
    <text evidence="15">Binds 1 divalent metal cation per subunit.</text>
</comment>
<dbReference type="HOGENOM" id="CLU_036110_3_2_1"/>
<reference evidence="18 19" key="1">
    <citation type="journal article" date="2007" name="Science">
        <title>Sea anemone genome reveals ancestral eumetazoan gene repertoire and genomic organization.</title>
        <authorList>
            <person name="Putnam N.H."/>
            <person name="Srivastava M."/>
            <person name="Hellsten U."/>
            <person name="Dirks B."/>
            <person name="Chapman J."/>
            <person name="Salamov A."/>
            <person name="Terry A."/>
            <person name="Shapiro H."/>
            <person name="Lindquist E."/>
            <person name="Kapitonov V.V."/>
            <person name="Jurka J."/>
            <person name="Genikhovich G."/>
            <person name="Grigoriev I.V."/>
            <person name="Lucas S.M."/>
            <person name="Steele R.E."/>
            <person name="Finnerty J.R."/>
            <person name="Technau U."/>
            <person name="Martindale M.Q."/>
            <person name="Rokhsar D.S."/>
        </authorList>
    </citation>
    <scope>NUCLEOTIDE SEQUENCE [LARGE SCALE GENOMIC DNA]</scope>
    <source>
        <strain evidence="19">CH2 X CH6</strain>
    </source>
</reference>
<feature type="active site" description="Proton donor/acceptor" evidence="14">
    <location>
        <position position="201"/>
    </location>
</feature>
<comment type="cofactor">
    <cofactor evidence="4">
        <name>Mg(2+)</name>
        <dbReference type="ChEBI" id="CHEBI:18420"/>
    </cofactor>
</comment>
<keyword evidence="19" id="KW-1185">Reference proteome</keyword>
<dbReference type="InterPro" id="IPR013658">
    <property type="entry name" value="SGL"/>
</dbReference>
<dbReference type="GO" id="GO:0004341">
    <property type="term" value="F:gluconolactonase activity"/>
    <property type="evidence" value="ECO:0000318"/>
    <property type="project" value="GO_Central"/>
</dbReference>
<keyword evidence="15" id="KW-0862">Zinc</keyword>
<comment type="similarity">
    <text evidence="6">Belongs to the SMP-30/CGR1 family.</text>
</comment>
<keyword evidence="10 15" id="KW-0479">Metal-binding</keyword>
<proteinExistence type="inferred from homology"/>
<dbReference type="Pfam" id="PF08450">
    <property type="entry name" value="SGL"/>
    <property type="match status" value="1"/>
</dbReference>
<dbReference type="InterPro" id="IPR005511">
    <property type="entry name" value="SMP-30"/>
</dbReference>
<dbReference type="Proteomes" id="UP000001593">
    <property type="component" value="Unassembled WGS sequence"/>
</dbReference>
<dbReference type="EMBL" id="DS469552">
    <property type="protein sequence ID" value="EDO43634.1"/>
    <property type="molecule type" value="Genomic_DNA"/>
</dbReference>
<keyword evidence="12" id="KW-0106">Calcium</keyword>
<evidence type="ECO:0000256" key="5">
    <source>
        <dbReference type="ARBA" id="ARBA00004496"/>
    </source>
</evidence>
<evidence type="ECO:0000256" key="9">
    <source>
        <dbReference type="ARBA" id="ARBA00022490"/>
    </source>
</evidence>
<evidence type="ECO:0000256" key="8">
    <source>
        <dbReference type="ARBA" id="ARBA00016808"/>
    </source>
</evidence>
<dbReference type="FunCoup" id="A7RY47">
    <property type="interactions" value="65"/>
</dbReference>
<dbReference type="FunFam" id="2.120.10.30:FF:000027">
    <property type="entry name" value="Regucalcin homologue"/>
    <property type="match status" value="1"/>
</dbReference>
<dbReference type="GO" id="GO:0030234">
    <property type="term" value="F:enzyme regulator activity"/>
    <property type="evidence" value="ECO:0007669"/>
    <property type="project" value="InterPro"/>
</dbReference>
<protein>
    <recommendedName>
        <fullName evidence="8">Regucalcin</fullName>
        <ecNumber evidence="7">3.1.1.17</ecNumber>
    </recommendedName>
    <alternativeName>
        <fullName evidence="13">Gluconolactonase</fullName>
    </alternativeName>
</protein>
<evidence type="ECO:0000256" key="12">
    <source>
        <dbReference type="ARBA" id="ARBA00022837"/>
    </source>
</evidence>
<evidence type="ECO:0000313" key="19">
    <source>
        <dbReference type="Proteomes" id="UP000001593"/>
    </source>
</evidence>
<dbReference type="AlphaFoldDB" id="A7RY47"/>
<comment type="catalytic activity">
    <reaction evidence="1">
        <text>D-glucono-1,5-lactone + H2O = D-gluconate + H(+)</text>
        <dbReference type="Rhea" id="RHEA:10440"/>
        <dbReference type="ChEBI" id="CHEBI:15377"/>
        <dbReference type="ChEBI" id="CHEBI:15378"/>
        <dbReference type="ChEBI" id="CHEBI:16217"/>
        <dbReference type="ChEBI" id="CHEBI:18391"/>
        <dbReference type="EC" id="3.1.1.17"/>
    </reaction>
</comment>
<dbReference type="PRINTS" id="PR01790">
    <property type="entry name" value="SMP30FAMILY"/>
</dbReference>
<feature type="binding site" evidence="15">
    <location>
        <position position="97"/>
    </location>
    <ligand>
        <name>substrate</name>
    </ligand>
</feature>
<evidence type="ECO:0000256" key="1">
    <source>
        <dbReference type="ARBA" id="ARBA00001589"/>
    </source>
</evidence>
<gene>
    <name evidence="18" type="ORF">NEMVEDRAFT_v1g97576</name>
</gene>
<dbReference type="SUPFAM" id="SSF63829">
    <property type="entry name" value="Calcium-dependent phosphotriesterase"/>
    <property type="match status" value="1"/>
</dbReference>
<keyword evidence="11" id="KW-0378">Hydrolase</keyword>
<dbReference type="PANTHER" id="PTHR10907">
    <property type="entry name" value="REGUCALCIN"/>
    <property type="match status" value="1"/>
</dbReference>
<keyword evidence="16" id="KW-1133">Transmembrane helix</keyword>
<evidence type="ECO:0000259" key="17">
    <source>
        <dbReference type="Pfam" id="PF08450"/>
    </source>
</evidence>
<dbReference type="InterPro" id="IPR008367">
    <property type="entry name" value="Regucalcin"/>
</dbReference>
<dbReference type="STRING" id="45351.A7RY47"/>
<evidence type="ECO:0000256" key="7">
    <source>
        <dbReference type="ARBA" id="ARBA00013227"/>
    </source>
</evidence>
<accession>A7RY47</accession>
<evidence type="ECO:0000256" key="11">
    <source>
        <dbReference type="ARBA" id="ARBA00022801"/>
    </source>
</evidence>
<feature type="binding site" evidence="15">
    <location>
        <position position="150"/>
    </location>
    <ligand>
        <name>a divalent metal cation</name>
        <dbReference type="ChEBI" id="CHEBI:60240"/>
    </ligand>
</feature>
<dbReference type="GO" id="GO:0019853">
    <property type="term" value="P:L-ascorbic acid biosynthetic process"/>
    <property type="evidence" value="ECO:0000318"/>
    <property type="project" value="GO_Central"/>
</dbReference>
<evidence type="ECO:0000256" key="10">
    <source>
        <dbReference type="ARBA" id="ARBA00022723"/>
    </source>
</evidence>
<dbReference type="Gene3D" id="2.120.10.30">
    <property type="entry name" value="TolB, C-terminal domain"/>
    <property type="match status" value="1"/>
</dbReference>
<name>A7RY47_NEMVE</name>
<feature type="transmembrane region" description="Helical" evidence="16">
    <location>
        <begin position="65"/>
        <end position="89"/>
    </location>
</feature>